<dbReference type="Proteomes" id="UP001415169">
    <property type="component" value="Unassembled WGS sequence"/>
</dbReference>
<keyword evidence="2" id="KW-1185">Reference proteome</keyword>
<organism evidence="1 2">
    <name type="scientific">Gryllotalpicola daejeonensis</name>
    <dbReference type="NCBI Taxonomy" id="993087"/>
    <lineage>
        <taxon>Bacteria</taxon>
        <taxon>Bacillati</taxon>
        <taxon>Actinomycetota</taxon>
        <taxon>Actinomycetes</taxon>
        <taxon>Micrococcales</taxon>
        <taxon>Microbacteriaceae</taxon>
        <taxon>Gryllotalpicola</taxon>
    </lineage>
</organism>
<accession>A0ABP7ZH97</accession>
<reference evidence="1" key="2">
    <citation type="submission" date="2023-12" db="EMBL/GenBank/DDBJ databases">
        <authorList>
            <person name="Sun Q."/>
            <person name="Inoue M."/>
        </authorList>
    </citation>
    <scope>NUCLEOTIDE SEQUENCE</scope>
    <source>
        <strain evidence="1">JCM 17590</strain>
    </source>
</reference>
<sequence length="92" mass="10449">MTDVPLAYPVPWLFIRDHAPTYGLKNASLETLRHVWVAVIGSGSVPDHTPMVVAPGETVWVPIEGDDLAWDSFLNVRWRREDGSEYLWRAAF</sequence>
<name>A0ABP7ZH97_9MICO</name>
<gene>
    <name evidence="1" type="ORF">GCM10022286_10150</name>
</gene>
<evidence type="ECO:0000313" key="2">
    <source>
        <dbReference type="Proteomes" id="UP001415169"/>
    </source>
</evidence>
<evidence type="ECO:0000313" key="1">
    <source>
        <dbReference type="EMBL" id="GAA4157929.1"/>
    </source>
</evidence>
<comment type="caution">
    <text evidence="1">The sequence shown here is derived from an EMBL/GenBank/DDBJ whole genome shotgun (WGS) entry which is preliminary data.</text>
</comment>
<dbReference type="RefSeq" id="WP_344790664.1">
    <property type="nucleotide sequence ID" value="NZ_BAABBV010000001.1"/>
</dbReference>
<proteinExistence type="predicted"/>
<protein>
    <submittedName>
        <fullName evidence="1">Uncharacterized protein</fullName>
    </submittedName>
</protein>
<dbReference type="EMBL" id="BAABBV010000001">
    <property type="protein sequence ID" value="GAA4157929.1"/>
    <property type="molecule type" value="Genomic_DNA"/>
</dbReference>
<reference evidence="1" key="1">
    <citation type="journal article" date="2014" name="Int. J. Syst. Evol. Microbiol.">
        <title>Complete genome of a new Firmicutes species belonging to the dominant human colonic microbiota ('Ruminococcus bicirculans') reveals two chromosomes and a selective capacity to utilize plant glucans.</title>
        <authorList>
            <consortium name="NISC Comparative Sequencing Program"/>
            <person name="Wegmann U."/>
            <person name="Louis P."/>
            <person name="Goesmann A."/>
            <person name="Henrissat B."/>
            <person name="Duncan S.H."/>
            <person name="Flint H.J."/>
        </authorList>
    </citation>
    <scope>NUCLEOTIDE SEQUENCE</scope>
    <source>
        <strain evidence="1">JCM 17590</strain>
    </source>
</reference>